<dbReference type="eggNOG" id="COG0463">
    <property type="taxonomic scope" value="Bacteria"/>
</dbReference>
<evidence type="ECO:0000259" key="2">
    <source>
        <dbReference type="Pfam" id="PF00535"/>
    </source>
</evidence>
<dbReference type="Proteomes" id="UP000001511">
    <property type="component" value="Chromosome"/>
</dbReference>
<keyword evidence="3" id="KW-0808">Transferase</keyword>
<keyword evidence="4" id="KW-1185">Reference proteome</keyword>
<dbReference type="STRING" id="551115.Aazo_5176"/>
<dbReference type="GO" id="GO:0016740">
    <property type="term" value="F:transferase activity"/>
    <property type="evidence" value="ECO:0007669"/>
    <property type="project" value="UniProtKB-KW"/>
</dbReference>
<dbReference type="HOGENOM" id="CLU_023736_3_1_3"/>
<sequence length="434" mass="48767">MKLSLCMIVKNEETNLPKCLQSVEDVVDEIVVLDTGSSDQTIQIAEQFGAKVHYFEWCNNFSTARNEALKYVTRDWILVLDADESLTPEIAPYLQEAINIQDYLLINLVRQEIGATQSPYSLVSRLFRNHAKIKFDRPYHALVDDSIAAISTKETYWQIGYLPEVAILHAGYQKAIISQQHKYGKAAAAMEEFFAANPDDVYVCSKLGALYVEMGKINEGMELLNQGLSQMIGNQLNQSNNQVHKDKIRLRGFQNSQSRKVGNSLSQDIKETNYDILYELHYHLGIAHTHFKNFNQAISHYQAAVKLPIYPLLKLGGYNNLGNLLKVSADFLGAKNAYETAIKIDPSFVTGYYNLGMVCKAMGSLVEAIDCYDKAIQLNPDYAEAYQNLGVVLLKAGDVETSLAAFEYAIALHEKNNPQEAQRLRQGLQDMGLK</sequence>
<dbReference type="InterPro" id="IPR011990">
    <property type="entry name" value="TPR-like_helical_dom_sf"/>
</dbReference>
<dbReference type="PROSITE" id="PS50293">
    <property type="entry name" value="TPR_REGION"/>
    <property type="match status" value="1"/>
</dbReference>
<protein>
    <submittedName>
        <fullName evidence="3">Glycosyl transferase family 2</fullName>
    </submittedName>
</protein>
<dbReference type="AlphaFoldDB" id="D7E056"/>
<dbReference type="PROSITE" id="PS50005">
    <property type="entry name" value="TPR"/>
    <property type="match status" value="2"/>
</dbReference>
<proteinExistence type="predicted"/>
<evidence type="ECO:0000313" key="4">
    <source>
        <dbReference type="Proteomes" id="UP000001511"/>
    </source>
</evidence>
<dbReference type="SUPFAM" id="SSF48452">
    <property type="entry name" value="TPR-like"/>
    <property type="match status" value="2"/>
</dbReference>
<dbReference type="EMBL" id="CP002059">
    <property type="protein sequence ID" value="ADI66226.1"/>
    <property type="molecule type" value="Genomic_DNA"/>
</dbReference>
<dbReference type="Pfam" id="PF13414">
    <property type="entry name" value="TPR_11"/>
    <property type="match status" value="1"/>
</dbReference>
<dbReference type="Gene3D" id="1.25.40.10">
    <property type="entry name" value="Tetratricopeptide repeat domain"/>
    <property type="match status" value="3"/>
</dbReference>
<feature type="repeat" description="TPR" evidence="1">
    <location>
        <begin position="349"/>
        <end position="382"/>
    </location>
</feature>
<dbReference type="InterPro" id="IPR001173">
    <property type="entry name" value="Glyco_trans_2-like"/>
</dbReference>
<dbReference type="SUPFAM" id="SSF53448">
    <property type="entry name" value="Nucleotide-diphospho-sugar transferases"/>
    <property type="match status" value="1"/>
</dbReference>
<dbReference type="RefSeq" id="WP_013193235.1">
    <property type="nucleotide sequence ID" value="NC_014248.1"/>
</dbReference>
<accession>D7E056</accession>
<feature type="repeat" description="TPR" evidence="1">
    <location>
        <begin position="383"/>
        <end position="416"/>
    </location>
</feature>
<dbReference type="KEGG" id="naz:Aazo_5176"/>
<keyword evidence="1" id="KW-0802">TPR repeat</keyword>
<dbReference type="SMART" id="SM00028">
    <property type="entry name" value="TPR"/>
    <property type="match status" value="5"/>
</dbReference>
<dbReference type="Pfam" id="PF00535">
    <property type="entry name" value="Glycos_transf_2"/>
    <property type="match status" value="1"/>
</dbReference>
<dbReference type="CDD" id="cd02511">
    <property type="entry name" value="Beta4Glucosyltransferase"/>
    <property type="match status" value="1"/>
</dbReference>
<evidence type="ECO:0000313" key="3">
    <source>
        <dbReference type="EMBL" id="ADI66226.1"/>
    </source>
</evidence>
<gene>
    <name evidence="3" type="ordered locus">Aazo_5176</name>
</gene>
<dbReference type="eggNOG" id="COG0457">
    <property type="taxonomic scope" value="Bacteria"/>
</dbReference>
<evidence type="ECO:0000256" key="1">
    <source>
        <dbReference type="PROSITE-ProRule" id="PRU00339"/>
    </source>
</evidence>
<name>D7E056_NOSA0</name>
<reference evidence="3 4" key="1">
    <citation type="journal article" date="2010" name="PLoS ONE">
        <title>Genome erosion in a nitrogen-fixing vertically transmitted endosymbiotic multicellular cyanobacterium.</title>
        <authorList>
            <person name="Ran L."/>
            <person name="Larsson J."/>
            <person name="Vigil-Stenman T."/>
            <person name="Nylander J.A."/>
            <person name="Ininbergs K."/>
            <person name="Zheng W.W."/>
            <person name="Lapidus A."/>
            <person name="Lowry S."/>
            <person name="Haselkorn R."/>
            <person name="Bergman B."/>
        </authorList>
    </citation>
    <scope>NUCLEOTIDE SEQUENCE [LARGE SCALE GENOMIC DNA]</scope>
    <source>
        <strain evidence="3 4">0708</strain>
    </source>
</reference>
<dbReference type="InterPro" id="IPR019734">
    <property type="entry name" value="TPR_rpt"/>
</dbReference>
<dbReference type="PANTHER" id="PTHR43630">
    <property type="entry name" value="POLY-BETA-1,6-N-ACETYL-D-GLUCOSAMINE SYNTHASE"/>
    <property type="match status" value="1"/>
</dbReference>
<organism evidence="3 4">
    <name type="scientific">Nostoc azollae (strain 0708)</name>
    <name type="common">Anabaena azollae (strain 0708)</name>
    <dbReference type="NCBI Taxonomy" id="551115"/>
    <lineage>
        <taxon>Bacteria</taxon>
        <taxon>Bacillati</taxon>
        <taxon>Cyanobacteriota</taxon>
        <taxon>Cyanophyceae</taxon>
        <taxon>Nostocales</taxon>
        <taxon>Nostocaceae</taxon>
        <taxon>Trichormus</taxon>
    </lineage>
</organism>
<dbReference type="CAZy" id="GT2">
    <property type="family name" value="Glycosyltransferase Family 2"/>
</dbReference>
<dbReference type="PANTHER" id="PTHR43630:SF2">
    <property type="entry name" value="GLYCOSYLTRANSFERASE"/>
    <property type="match status" value="1"/>
</dbReference>
<dbReference type="InterPro" id="IPR029044">
    <property type="entry name" value="Nucleotide-diphossugar_trans"/>
</dbReference>
<dbReference type="Gene3D" id="3.90.550.10">
    <property type="entry name" value="Spore Coat Polysaccharide Biosynthesis Protein SpsA, Chain A"/>
    <property type="match status" value="1"/>
</dbReference>
<dbReference type="Pfam" id="PF13181">
    <property type="entry name" value="TPR_8"/>
    <property type="match status" value="1"/>
</dbReference>
<feature type="domain" description="Glycosyltransferase 2-like" evidence="2">
    <location>
        <begin position="4"/>
        <end position="145"/>
    </location>
</feature>